<keyword evidence="1" id="KW-0805">Transcription regulation</keyword>
<evidence type="ECO:0000256" key="3">
    <source>
        <dbReference type="ARBA" id="ARBA00023163"/>
    </source>
</evidence>
<keyword evidence="3" id="KW-0804">Transcription</keyword>
<evidence type="ECO:0000256" key="2">
    <source>
        <dbReference type="ARBA" id="ARBA00023125"/>
    </source>
</evidence>
<proteinExistence type="predicted"/>
<dbReference type="PRINTS" id="PR00035">
    <property type="entry name" value="HTHGNTR"/>
</dbReference>
<name>A0ABT2PK80_9BURK</name>
<dbReference type="SMART" id="SM00895">
    <property type="entry name" value="FCD"/>
    <property type="match status" value="1"/>
</dbReference>
<feature type="domain" description="HTH gntR-type" evidence="4">
    <location>
        <begin position="1"/>
        <end position="58"/>
    </location>
</feature>
<dbReference type="InterPro" id="IPR036390">
    <property type="entry name" value="WH_DNA-bd_sf"/>
</dbReference>
<dbReference type="EMBL" id="JAODYH010000004">
    <property type="protein sequence ID" value="MCT9810883.1"/>
    <property type="molecule type" value="Genomic_DNA"/>
</dbReference>
<dbReference type="PROSITE" id="PS50949">
    <property type="entry name" value="HTH_GNTR"/>
    <property type="match status" value="1"/>
</dbReference>
<dbReference type="Gene3D" id="1.20.120.530">
    <property type="entry name" value="GntR ligand-binding domain-like"/>
    <property type="match status" value="1"/>
</dbReference>
<evidence type="ECO:0000313" key="6">
    <source>
        <dbReference type="Proteomes" id="UP001525968"/>
    </source>
</evidence>
<evidence type="ECO:0000313" key="5">
    <source>
        <dbReference type="EMBL" id="MCT9810883.1"/>
    </source>
</evidence>
<dbReference type="PANTHER" id="PTHR43537:SF24">
    <property type="entry name" value="GLUCONATE OPERON TRANSCRIPTIONAL REPRESSOR"/>
    <property type="match status" value="1"/>
</dbReference>
<accession>A0ABT2PK80</accession>
<dbReference type="SUPFAM" id="SSF48008">
    <property type="entry name" value="GntR ligand-binding domain-like"/>
    <property type="match status" value="1"/>
</dbReference>
<dbReference type="SUPFAM" id="SSF46785">
    <property type="entry name" value="Winged helix' DNA-binding domain"/>
    <property type="match status" value="1"/>
</dbReference>
<protein>
    <submittedName>
        <fullName evidence="5">GntR family transcriptional regulator</fullName>
    </submittedName>
</protein>
<dbReference type="InterPro" id="IPR000524">
    <property type="entry name" value="Tscrpt_reg_HTH_GntR"/>
</dbReference>
<keyword evidence="2" id="KW-0238">DNA-binding</keyword>
<dbReference type="InterPro" id="IPR008920">
    <property type="entry name" value="TF_FadR/GntR_C"/>
</dbReference>
<dbReference type="Pfam" id="PF00392">
    <property type="entry name" value="GntR"/>
    <property type="match status" value="1"/>
</dbReference>
<evidence type="ECO:0000259" key="4">
    <source>
        <dbReference type="PROSITE" id="PS50949"/>
    </source>
</evidence>
<dbReference type="SMART" id="SM00345">
    <property type="entry name" value="HTH_GNTR"/>
    <property type="match status" value="1"/>
</dbReference>
<dbReference type="InterPro" id="IPR011711">
    <property type="entry name" value="GntR_C"/>
</dbReference>
<dbReference type="Proteomes" id="UP001525968">
    <property type="component" value="Unassembled WGS sequence"/>
</dbReference>
<dbReference type="InterPro" id="IPR036388">
    <property type="entry name" value="WH-like_DNA-bd_sf"/>
</dbReference>
<comment type="caution">
    <text evidence="5">The sequence shown here is derived from an EMBL/GenBank/DDBJ whole genome shotgun (WGS) entry which is preliminary data.</text>
</comment>
<evidence type="ECO:0000256" key="1">
    <source>
        <dbReference type="ARBA" id="ARBA00023015"/>
    </source>
</evidence>
<reference evidence="5 6" key="1">
    <citation type="submission" date="2022-09" db="EMBL/GenBank/DDBJ databases">
        <title>Draft genome of isolate Be4.</title>
        <authorList>
            <person name="Sanchez-Castro I."/>
            <person name="Martinez-Rodriguez P."/>
            <person name="Descostes M."/>
            <person name="Merroun M."/>
        </authorList>
    </citation>
    <scope>NUCLEOTIDE SEQUENCE [LARGE SCALE GENOMIC DNA]</scope>
    <source>
        <strain evidence="5 6">Be4</strain>
    </source>
</reference>
<dbReference type="Gene3D" id="1.10.10.10">
    <property type="entry name" value="Winged helix-like DNA-binding domain superfamily/Winged helix DNA-binding domain"/>
    <property type="match status" value="1"/>
</dbReference>
<organism evidence="5 6">
    <name type="scientific">Acidovorax bellezanensis</name>
    <dbReference type="NCBI Taxonomy" id="2976702"/>
    <lineage>
        <taxon>Bacteria</taxon>
        <taxon>Pseudomonadati</taxon>
        <taxon>Pseudomonadota</taxon>
        <taxon>Betaproteobacteria</taxon>
        <taxon>Burkholderiales</taxon>
        <taxon>Comamonadaceae</taxon>
        <taxon>Acidovorax</taxon>
    </lineage>
</organism>
<dbReference type="Pfam" id="PF07729">
    <property type="entry name" value="FCD"/>
    <property type="match status" value="1"/>
</dbReference>
<gene>
    <name evidence="5" type="ORF">N0K08_09565</name>
</gene>
<sequence>MFHGLEVQRFVPGQRLVEADLAAQFGVGRNAVREAMQRLAADGIVDVQRHKGATIKTLTLQETMHVLDVAERIAGLLAHTAAQGVGSGHSPAPLQAALQALDQAQQELDDDAFARARRNFYRSLLDAAGSRELRRLFPSIQMPIVYAQHRLPALQKMRLADYRAMGQAVIAGDAAAADAAAMAHVRHVREAIVRTAQQRA</sequence>
<keyword evidence="6" id="KW-1185">Reference proteome</keyword>
<dbReference type="PANTHER" id="PTHR43537">
    <property type="entry name" value="TRANSCRIPTIONAL REGULATOR, GNTR FAMILY"/>
    <property type="match status" value="1"/>
</dbReference>